<protein>
    <submittedName>
        <fullName evidence="2">Uncharacterized protein</fullName>
    </submittedName>
</protein>
<comment type="caution">
    <text evidence="2">The sequence shown here is derived from an EMBL/GenBank/DDBJ whole genome shotgun (WGS) entry which is preliminary data.</text>
</comment>
<feature type="region of interest" description="Disordered" evidence="1">
    <location>
        <begin position="41"/>
        <end position="67"/>
    </location>
</feature>
<accession>A0A1W0ATR7</accession>
<dbReference type="RefSeq" id="WP_077117812.1">
    <property type="nucleotide sequence ID" value="NZ_LOKT01000012.1"/>
</dbReference>
<dbReference type="STRING" id="1538463.B0T36_17930"/>
<reference evidence="2 3" key="1">
    <citation type="journal article" date="2016" name="Antonie Van Leeuwenhoek">
        <title>Nocardia donostiensis sp. nov., isolated from human respiratory specimens.</title>
        <authorList>
            <person name="Ercibengoa M."/>
            <person name="Bell M."/>
            <person name="Marimon J.M."/>
            <person name="Humrighouse B."/>
            <person name="Klenk H.P."/>
            <person name="Potter G."/>
            <person name="Perez-Trallero E."/>
        </authorList>
    </citation>
    <scope>NUCLEOTIDE SEQUENCE [LARGE SCALE GENOMIC DNA]</scope>
    <source>
        <strain evidence="2 3">X1655</strain>
    </source>
</reference>
<evidence type="ECO:0000313" key="3">
    <source>
        <dbReference type="Proteomes" id="UP000188836"/>
    </source>
</evidence>
<sequence length="67" mass="7051">MLEALMVIGAMFWRGATTFEVTAAADAEFLGRVTRKLGSADSVGSSAAAADQHDQRAPGSEELPARR</sequence>
<name>A0A1W0ATR7_9NOCA</name>
<proteinExistence type="predicted"/>
<feature type="compositionally biased region" description="Low complexity" evidence="1">
    <location>
        <begin position="41"/>
        <end position="50"/>
    </location>
</feature>
<dbReference type="Proteomes" id="UP000188836">
    <property type="component" value="Unassembled WGS sequence"/>
</dbReference>
<dbReference type="AlphaFoldDB" id="A0A1W0ATR7"/>
<gene>
    <name evidence="2" type="ORF">B0T46_15595</name>
</gene>
<evidence type="ECO:0000256" key="1">
    <source>
        <dbReference type="SAM" id="MobiDB-lite"/>
    </source>
</evidence>
<keyword evidence="3" id="KW-1185">Reference proteome</keyword>
<dbReference type="EMBL" id="MUMY01000013">
    <property type="protein sequence ID" value="ONM47701.1"/>
    <property type="molecule type" value="Genomic_DNA"/>
</dbReference>
<evidence type="ECO:0000313" key="2">
    <source>
        <dbReference type="EMBL" id="ONM47701.1"/>
    </source>
</evidence>
<organism evidence="2 3">
    <name type="scientific">Nocardia donostiensis</name>
    <dbReference type="NCBI Taxonomy" id="1538463"/>
    <lineage>
        <taxon>Bacteria</taxon>
        <taxon>Bacillati</taxon>
        <taxon>Actinomycetota</taxon>
        <taxon>Actinomycetes</taxon>
        <taxon>Mycobacteriales</taxon>
        <taxon>Nocardiaceae</taxon>
        <taxon>Nocardia</taxon>
    </lineage>
</organism>